<dbReference type="RefSeq" id="WP_087016596.1">
    <property type="nucleotide sequence ID" value="NZ_NHOC01000001.1"/>
</dbReference>
<name>A0A252F7Q6_9FIRM</name>
<evidence type="ECO:0000313" key="2">
    <source>
        <dbReference type="Proteomes" id="UP000194903"/>
    </source>
</evidence>
<keyword evidence="2" id="KW-1185">Reference proteome</keyword>
<accession>A0A252F7Q6</accession>
<organism evidence="1 2">
    <name type="scientific">Butyricicoccus porcorum</name>
    <dbReference type="NCBI Taxonomy" id="1945634"/>
    <lineage>
        <taxon>Bacteria</taxon>
        <taxon>Bacillati</taxon>
        <taxon>Bacillota</taxon>
        <taxon>Clostridia</taxon>
        <taxon>Eubacteriales</taxon>
        <taxon>Butyricicoccaceae</taxon>
        <taxon>Butyricicoccus</taxon>
    </lineage>
</organism>
<dbReference type="AlphaFoldDB" id="A0A252F7Q6"/>
<dbReference type="EMBL" id="NHOC01000001">
    <property type="protein sequence ID" value="OUM21690.1"/>
    <property type="molecule type" value="Genomic_DNA"/>
</dbReference>
<protein>
    <submittedName>
        <fullName evidence="1">Uncharacterized protein</fullName>
    </submittedName>
</protein>
<proteinExistence type="predicted"/>
<reference evidence="1 2" key="1">
    <citation type="submission" date="2017-05" db="EMBL/GenBank/DDBJ databases">
        <title>Butyricicoccus porcorum sp. nov. a butyrate-producing bacterium from the swine intestinal tract.</title>
        <authorList>
            <person name="Trachsel J."/>
            <person name="Humphrey S."/>
            <person name="Allen H.K."/>
        </authorList>
    </citation>
    <scope>NUCLEOTIDE SEQUENCE [LARGE SCALE GENOMIC DNA]</scope>
    <source>
        <strain evidence="1">BB10</strain>
    </source>
</reference>
<evidence type="ECO:0000313" key="1">
    <source>
        <dbReference type="EMBL" id="OUM21690.1"/>
    </source>
</evidence>
<sequence length="131" mass="14885">MDELLTLIHQKYDNMQDFYDESGLTSAELLDILQLGADGLDEIGCFQLCHTLHISMDKFSIGIIEPEEMTKNIETVVLEDVIGELIFRLHDHPVTLGGSRIHPDVLDAFQYDLEQALIVARRRQKGNDCLD</sequence>
<gene>
    <name evidence="1" type="ORF">CBW42_00200</name>
</gene>
<comment type="caution">
    <text evidence="1">The sequence shown here is derived from an EMBL/GenBank/DDBJ whole genome shotgun (WGS) entry which is preliminary data.</text>
</comment>
<dbReference type="Proteomes" id="UP000194903">
    <property type="component" value="Unassembled WGS sequence"/>
</dbReference>